<feature type="domain" description="RecX third three-helical" evidence="8">
    <location>
        <begin position="173"/>
        <end position="219"/>
    </location>
</feature>
<evidence type="ECO:0000313" key="10">
    <source>
        <dbReference type="Proteomes" id="UP001144396"/>
    </source>
</evidence>
<keyword evidence="10" id="KW-1185">Reference proteome</keyword>
<dbReference type="Gene3D" id="1.10.10.10">
    <property type="entry name" value="Winged helix-like DNA-binding domain superfamily/Winged helix DNA-binding domain"/>
    <property type="match status" value="2"/>
</dbReference>
<accession>A0A9W6FQ78</accession>
<dbReference type="InterPro" id="IPR053924">
    <property type="entry name" value="RecX_HTH_2nd"/>
</dbReference>
<evidence type="ECO:0000259" key="8">
    <source>
        <dbReference type="Pfam" id="PF21981"/>
    </source>
</evidence>
<gene>
    <name evidence="5" type="primary">recX</name>
    <name evidence="9" type="ORF">ARHIZOSPH14_00450</name>
</gene>
<sequence>MTRSTRSGRSDRDDDAIAPVAYLPWVRPGQEAAPAEPSQVPASGSRSELWGAVPGSEMSDCERVEERLAATPAMDDDRVDRVVLARLRRSSLSVAEVRRLLREQDVPAEDVDAWIDRYERLGYLDDRSFADQLAASLVERKGYGAGAVLAELQRRGIEPGLARETVDALDGDDERSRAIELAAERARRMGSLDRMTAVRRLSGYLQRRGYSGDVVREAVDAALDGAHV</sequence>
<dbReference type="GO" id="GO:0006282">
    <property type="term" value="P:regulation of DNA repair"/>
    <property type="evidence" value="ECO:0007669"/>
    <property type="project" value="UniProtKB-UniRule"/>
</dbReference>
<evidence type="ECO:0000256" key="1">
    <source>
        <dbReference type="ARBA" id="ARBA00004496"/>
    </source>
</evidence>
<comment type="caution">
    <text evidence="9">The sequence shown here is derived from an EMBL/GenBank/DDBJ whole genome shotgun (WGS) entry which is preliminary data.</text>
</comment>
<evidence type="ECO:0000256" key="5">
    <source>
        <dbReference type="HAMAP-Rule" id="MF_01114"/>
    </source>
</evidence>
<proteinExistence type="inferred from homology"/>
<dbReference type="GO" id="GO:0005737">
    <property type="term" value="C:cytoplasm"/>
    <property type="evidence" value="ECO:0007669"/>
    <property type="project" value="UniProtKB-SubCell"/>
</dbReference>
<dbReference type="InterPro" id="IPR003783">
    <property type="entry name" value="Regulatory_RecX"/>
</dbReference>
<evidence type="ECO:0000256" key="4">
    <source>
        <dbReference type="ARBA" id="ARBA00022490"/>
    </source>
</evidence>
<dbReference type="RefSeq" id="WP_281881773.1">
    <property type="nucleotide sequence ID" value="NZ_BSDP01000001.1"/>
</dbReference>
<dbReference type="PANTHER" id="PTHR33602">
    <property type="entry name" value="REGULATORY PROTEIN RECX FAMILY PROTEIN"/>
    <property type="match status" value="1"/>
</dbReference>
<feature type="domain" description="RecX second three-helical" evidence="7">
    <location>
        <begin position="125"/>
        <end position="164"/>
    </location>
</feature>
<feature type="region of interest" description="Disordered" evidence="6">
    <location>
        <begin position="30"/>
        <end position="57"/>
    </location>
</feature>
<dbReference type="Pfam" id="PF21981">
    <property type="entry name" value="RecX_HTH3"/>
    <property type="match status" value="1"/>
</dbReference>
<reference evidence="9" key="1">
    <citation type="submission" date="2022-12" db="EMBL/GenBank/DDBJ databases">
        <title>Reference genome sequencing for broad-spectrum identification of bacterial and archaeal isolates by mass spectrometry.</title>
        <authorList>
            <person name="Sekiguchi Y."/>
            <person name="Tourlousse D.M."/>
        </authorList>
    </citation>
    <scope>NUCLEOTIDE SEQUENCE</scope>
    <source>
        <strain evidence="9">14</strain>
    </source>
</reference>
<evidence type="ECO:0000313" key="9">
    <source>
        <dbReference type="EMBL" id="GLI25803.1"/>
    </source>
</evidence>
<dbReference type="PANTHER" id="PTHR33602:SF1">
    <property type="entry name" value="REGULATORY PROTEIN RECX FAMILY PROTEIN"/>
    <property type="match status" value="1"/>
</dbReference>
<dbReference type="EMBL" id="BSDP01000001">
    <property type="protein sequence ID" value="GLI25803.1"/>
    <property type="molecule type" value="Genomic_DNA"/>
</dbReference>
<protein>
    <recommendedName>
        <fullName evidence="3 5">Regulatory protein RecX</fullName>
    </recommendedName>
</protein>
<evidence type="ECO:0000259" key="7">
    <source>
        <dbReference type="Pfam" id="PF02631"/>
    </source>
</evidence>
<keyword evidence="4 5" id="KW-0963">Cytoplasm</keyword>
<dbReference type="HAMAP" id="MF_01114">
    <property type="entry name" value="RecX"/>
    <property type="match status" value="1"/>
</dbReference>
<dbReference type="InterPro" id="IPR036388">
    <property type="entry name" value="WH-like_DNA-bd_sf"/>
</dbReference>
<evidence type="ECO:0000256" key="3">
    <source>
        <dbReference type="ARBA" id="ARBA00018111"/>
    </source>
</evidence>
<dbReference type="Pfam" id="PF02631">
    <property type="entry name" value="RecX_HTH2"/>
    <property type="match status" value="1"/>
</dbReference>
<comment type="function">
    <text evidence="5">Modulates RecA activity.</text>
</comment>
<dbReference type="AlphaFoldDB" id="A0A9W6FQ78"/>
<comment type="similarity">
    <text evidence="2 5">Belongs to the RecX family.</text>
</comment>
<organism evidence="9 10">
    <name type="scientific">Agromyces rhizosphaerae</name>
    <dbReference type="NCBI Taxonomy" id="88374"/>
    <lineage>
        <taxon>Bacteria</taxon>
        <taxon>Bacillati</taxon>
        <taxon>Actinomycetota</taxon>
        <taxon>Actinomycetes</taxon>
        <taxon>Micrococcales</taxon>
        <taxon>Microbacteriaceae</taxon>
        <taxon>Agromyces</taxon>
    </lineage>
</organism>
<dbReference type="InterPro" id="IPR053925">
    <property type="entry name" value="RecX_HTH_3rd"/>
</dbReference>
<evidence type="ECO:0000256" key="6">
    <source>
        <dbReference type="SAM" id="MobiDB-lite"/>
    </source>
</evidence>
<dbReference type="Proteomes" id="UP001144396">
    <property type="component" value="Unassembled WGS sequence"/>
</dbReference>
<name>A0A9W6FQ78_9MICO</name>
<evidence type="ECO:0000256" key="2">
    <source>
        <dbReference type="ARBA" id="ARBA00009695"/>
    </source>
</evidence>
<comment type="subcellular location">
    <subcellularLocation>
        <location evidence="1 5">Cytoplasm</location>
    </subcellularLocation>
</comment>